<organism evidence="1 2">
    <name type="scientific">Rhamnusium bicolor</name>
    <dbReference type="NCBI Taxonomy" id="1586634"/>
    <lineage>
        <taxon>Eukaryota</taxon>
        <taxon>Metazoa</taxon>
        <taxon>Ecdysozoa</taxon>
        <taxon>Arthropoda</taxon>
        <taxon>Hexapoda</taxon>
        <taxon>Insecta</taxon>
        <taxon>Pterygota</taxon>
        <taxon>Neoptera</taxon>
        <taxon>Endopterygota</taxon>
        <taxon>Coleoptera</taxon>
        <taxon>Polyphaga</taxon>
        <taxon>Cucujiformia</taxon>
        <taxon>Chrysomeloidea</taxon>
        <taxon>Cerambycidae</taxon>
        <taxon>Lepturinae</taxon>
        <taxon>Rhagiini</taxon>
        <taxon>Rhamnusium</taxon>
    </lineage>
</organism>
<evidence type="ECO:0000313" key="1">
    <source>
        <dbReference type="EMBL" id="KAJ8928065.1"/>
    </source>
</evidence>
<dbReference type="EMBL" id="JANEYF010005493">
    <property type="protein sequence ID" value="KAJ8928065.1"/>
    <property type="molecule type" value="Genomic_DNA"/>
</dbReference>
<proteinExistence type="predicted"/>
<sequence>MRNFRAHGESFSVLSLDKQCLEAKLEKQGCQLIQMPLKMLSVSYYLVIRKFYFAKHVRSIQFH</sequence>
<protein>
    <submittedName>
        <fullName evidence="1">Uncharacterized protein</fullName>
    </submittedName>
</protein>
<reference evidence="1" key="1">
    <citation type="journal article" date="2023" name="Insect Mol. Biol.">
        <title>Genome sequencing provides insights into the evolution of gene families encoding plant cell wall-degrading enzymes in longhorned beetles.</title>
        <authorList>
            <person name="Shin N.R."/>
            <person name="Okamura Y."/>
            <person name="Kirsch R."/>
            <person name="Pauchet Y."/>
        </authorList>
    </citation>
    <scope>NUCLEOTIDE SEQUENCE</scope>
    <source>
        <strain evidence="1">RBIC_L_NR</strain>
    </source>
</reference>
<dbReference type="Proteomes" id="UP001162156">
    <property type="component" value="Unassembled WGS sequence"/>
</dbReference>
<name>A0AAV8WP71_9CUCU</name>
<keyword evidence="2" id="KW-1185">Reference proteome</keyword>
<evidence type="ECO:0000313" key="2">
    <source>
        <dbReference type="Proteomes" id="UP001162156"/>
    </source>
</evidence>
<accession>A0AAV8WP71</accession>
<comment type="caution">
    <text evidence="1">The sequence shown here is derived from an EMBL/GenBank/DDBJ whole genome shotgun (WGS) entry which is preliminary data.</text>
</comment>
<dbReference type="AlphaFoldDB" id="A0AAV8WP71"/>
<gene>
    <name evidence="1" type="ORF">NQ314_019412</name>
</gene>